<feature type="region of interest" description="Disordered" evidence="1">
    <location>
        <begin position="72"/>
        <end position="102"/>
    </location>
</feature>
<proteinExistence type="predicted"/>
<dbReference type="STRING" id="183478.A0A364MUY1"/>
<protein>
    <submittedName>
        <fullName evidence="2">Uncharacterized protein</fullName>
    </submittedName>
</protein>
<feature type="region of interest" description="Disordered" evidence="1">
    <location>
        <begin position="520"/>
        <end position="602"/>
    </location>
</feature>
<feature type="region of interest" description="Disordered" evidence="1">
    <location>
        <begin position="457"/>
        <end position="504"/>
    </location>
</feature>
<dbReference type="EMBL" id="QGDH01000154">
    <property type="protein sequence ID" value="RAR04441.1"/>
    <property type="molecule type" value="Genomic_DNA"/>
</dbReference>
<evidence type="ECO:0000313" key="2">
    <source>
        <dbReference type="EMBL" id="RAR04441.1"/>
    </source>
</evidence>
<feature type="compositionally biased region" description="Polar residues" evidence="1">
    <location>
        <begin position="90"/>
        <end position="102"/>
    </location>
</feature>
<feature type="region of interest" description="Disordered" evidence="1">
    <location>
        <begin position="278"/>
        <end position="322"/>
    </location>
</feature>
<feature type="compositionally biased region" description="Basic and acidic residues" evidence="1">
    <location>
        <begin position="532"/>
        <end position="545"/>
    </location>
</feature>
<feature type="compositionally biased region" description="Polar residues" evidence="1">
    <location>
        <begin position="717"/>
        <end position="732"/>
    </location>
</feature>
<feature type="compositionally biased region" description="Basic residues" evidence="1">
    <location>
        <begin position="292"/>
        <end position="302"/>
    </location>
</feature>
<feature type="region of interest" description="Disordered" evidence="1">
    <location>
        <begin position="792"/>
        <end position="846"/>
    </location>
</feature>
<feature type="compositionally biased region" description="Acidic residues" evidence="1">
    <location>
        <begin position="575"/>
        <end position="597"/>
    </location>
</feature>
<organism evidence="2 3">
    <name type="scientific">Stemphylium lycopersici</name>
    <name type="common">Tomato gray leaf spot disease fungus</name>
    <name type="synonym">Thyrospora lycopersici</name>
    <dbReference type="NCBI Taxonomy" id="183478"/>
    <lineage>
        <taxon>Eukaryota</taxon>
        <taxon>Fungi</taxon>
        <taxon>Dikarya</taxon>
        <taxon>Ascomycota</taxon>
        <taxon>Pezizomycotina</taxon>
        <taxon>Dothideomycetes</taxon>
        <taxon>Pleosporomycetidae</taxon>
        <taxon>Pleosporales</taxon>
        <taxon>Pleosporineae</taxon>
        <taxon>Pleosporaceae</taxon>
        <taxon>Stemphylium</taxon>
    </lineage>
</organism>
<feature type="region of interest" description="Disordered" evidence="1">
    <location>
        <begin position="698"/>
        <end position="751"/>
    </location>
</feature>
<evidence type="ECO:0000313" key="3">
    <source>
        <dbReference type="Proteomes" id="UP000249619"/>
    </source>
</evidence>
<feature type="region of interest" description="Disordered" evidence="1">
    <location>
        <begin position="1"/>
        <end position="28"/>
    </location>
</feature>
<keyword evidence="3" id="KW-1185">Reference proteome</keyword>
<feature type="region of interest" description="Disordered" evidence="1">
    <location>
        <begin position="220"/>
        <end position="264"/>
    </location>
</feature>
<reference evidence="3" key="1">
    <citation type="submission" date="2018-05" db="EMBL/GenBank/DDBJ databases">
        <title>Draft genome sequence of Stemphylium lycopersici strain CIDEFI 213.</title>
        <authorList>
            <person name="Medina R."/>
            <person name="Franco M.E.E."/>
            <person name="Lucentini C.G."/>
            <person name="Saparrat M.C.N."/>
            <person name="Balatti P.A."/>
        </authorList>
    </citation>
    <scope>NUCLEOTIDE SEQUENCE [LARGE SCALE GENOMIC DNA]</scope>
    <source>
        <strain evidence="3">CIDEFI 213</strain>
    </source>
</reference>
<dbReference type="AlphaFoldDB" id="A0A364MUY1"/>
<name>A0A364MUY1_STELY</name>
<accession>A0A364MUY1</accession>
<feature type="compositionally biased region" description="Basic and acidic residues" evidence="1">
    <location>
        <begin position="15"/>
        <end position="27"/>
    </location>
</feature>
<dbReference type="Proteomes" id="UP000249619">
    <property type="component" value="Unassembled WGS sequence"/>
</dbReference>
<sequence length="1089" mass="122781">MASTPPPSQSAPMRSPDKPNVDLRHPVPDLQSLQGAYVGNINRLEEHAERMSESGSDLQEEIRKTYSELKLTESRRSSLRDWQTGEEPTRQFSTRSRGVSMSSHANSIVDLNGNARWGGYSPGGYITSPAGSLHSGGWSKPSTSIQRQRSESKASRLGQIVHPEEVEEDGKHYEAHPTSPTSPRSAPLAEERDSSPPPQRKVSSFTRLFDDVANALPEELRNSIITGTPPRPTEERHAQNAHYQYQDQRDFPDRPPTAASTDTTHQARTLWQDFDGVHCPNTVEEEPEPSHHSHHGHSRQSSHNHSFMDHNPGRHSMGAPPPEDGMVFYPAPVPRMLNLPKRLSQLPPSDVRTRRQTQLLESMQTENRKSMALLGDTGDEHFKANKRKSRQSLMALPPQLRASAYFDNLTTPTQEFAVKGDSAENTLESILDASAHAPVSAFTDHPFAGNVSREVYGTEHKRRSSKMPEVPPPLQETRRRSSFNILDTNHNTDGKRLKKLKKRNSSADMNLLLVKASESRMSLGDQLEERDEDARGPSAEHDTNPRRSRYYETLNQAQHEEEEAERRQEASDGEEKSEDEDEESEAEGEEEEEEEEPQWGAPTTLLAELQLRQAKQKTRKMNYVTLMEQGLIDGRQTLLQMNDVAEAEKQRRIRKKVNLAWEAPEDDSDDDVPLGVLYKQPVQQMPRRIMGLIEQREMEDHEPLSRRRNRLRGIDPNQRQTQHQGASTSQLNLAVPEVTTDPISDEEEGETLADRMRRLKEKQQRESALGGDVRKSTVSGDFAAEMMSRFGGAEGQDETKDSPKAAAPPQAEEEEEETLGQRRARLQAEAAARGEQPSSHRPGLRSTNSLADILSANPLDPHNQSRKVSNEVLLSHLPQGSLLHQNVVDTERKKQQRLSATRRASSYGSFDPLVKGIGSKEKEDDDDNIPLGQKIQAYKNAQNPMMMMRNPQQQQQQQQQQGMMGMNGMGMMSQPNLNIQQQQQPAMGMGINMGMQPPPPQQQQQYPGMMRQNSMMPGMQMPMQMPGMQMSPMQINGMQMQMPMQMGMQMPMGMGMQMPMGMMQGQMMGPPMDPRQRDQIDRWMSGIRH</sequence>
<feature type="compositionally biased region" description="Basic and acidic residues" evidence="1">
    <location>
        <begin position="564"/>
        <end position="574"/>
    </location>
</feature>
<evidence type="ECO:0000256" key="1">
    <source>
        <dbReference type="SAM" id="MobiDB-lite"/>
    </source>
</evidence>
<comment type="caution">
    <text evidence="2">The sequence shown here is derived from an EMBL/GenBank/DDBJ whole genome shotgun (WGS) entry which is preliminary data.</text>
</comment>
<feature type="region of interest" description="Disordered" evidence="1">
    <location>
        <begin position="760"/>
        <end position="779"/>
    </location>
</feature>
<feature type="region of interest" description="Disordered" evidence="1">
    <location>
        <begin position="123"/>
        <end position="203"/>
    </location>
</feature>
<gene>
    <name evidence="2" type="ORF">DDE83_007813</name>
</gene>